<accession>A0A1I7Z729</accession>
<dbReference type="PANTHER" id="PTHR10644">
    <property type="entry name" value="DNA REPAIR/RNA PROCESSING CPSF FAMILY"/>
    <property type="match status" value="1"/>
</dbReference>
<dbReference type="InterPro" id="IPR015943">
    <property type="entry name" value="WD40/YVTN_repeat-like_dom_sf"/>
</dbReference>
<evidence type="ECO:0000259" key="1">
    <source>
        <dbReference type="Pfam" id="PF03178"/>
    </source>
</evidence>
<dbReference type="WBParaSite" id="L893_g23573.t1">
    <property type="protein sequence ID" value="L893_g23573.t1"/>
    <property type="gene ID" value="L893_g23573"/>
</dbReference>
<dbReference type="Gene3D" id="2.130.10.10">
    <property type="entry name" value="YVTN repeat-like/Quinoprotein amine dehydrogenase"/>
    <property type="match status" value="1"/>
</dbReference>
<organism evidence="2 3">
    <name type="scientific">Steinernema glaseri</name>
    <dbReference type="NCBI Taxonomy" id="37863"/>
    <lineage>
        <taxon>Eukaryota</taxon>
        <taxon>Metazoa</taxon>
        <taxon>Ecdysozoa</taxon>
        <taxon>Nematoda</taxon>
        <taxon>Chromadorea</taxon>
        <taxon>Rhabditida</taxon>
        <taxon>Tylenchina</taxon>
        <taxon>Panagrolaimomorpha</taxon>
        <taxon>Strongyloidoidea</taxon>
        <taxon>Steinernematidae</taxon>
        <taxon>Steinernema</taxon>
    </lineage>
</organism>
<dbReference type="Gene3D" id="1.10.150.910">
    <property type="match status" value="1"/>
</dbReference>
<sequence length="254" mass="28365">MAERLLMVVDTATITTCGCAETLFLSFGNGNGNRQKPRKFPVSGNGNGIPHITGPHSPRGDFNTSWVTSCEIINPDHYIAGENGYNLYTLKRDLDAKTEKERARLVTCGQFYLGEMINCIYAGELQDAPVDSSVSLQGQLLYGTVDGGLGVIVGLEQPVFDYLHELQLRLGKTIHNCLRISHSKYREFQSEARRENYHGFIDGDLIESLFELTREQIGQLIKGIHFKSCNPKVPSVELSVEEVMKMVEDLSRVH</sequence>
<dbReference type="AlphaFoldDB" id="A0A1I7Z729"/>
<reference evidence="3" key="1">
    <citation type="submission" date="2016-11" db="UniProtKB">
        <authorList>
            <consortium name="WormBaseParasite"/>
        </authorList>
    </citation>
    <scope>IDENTIFICATION</scope>
</reference>
<dbReference type="InterPro" id="IPR050358">
    <property type="entry name" value="RSE1/DDB1/CFT1"/>
</dbReference>
<dbReference type="Proteomes" id="UP000095287">
    <property type="component" value="Unplaced"/>
</dbReference>
<feature type="domain" description="RSE1/DDB1/CPSF1 C-terminal" evidence="1">
    <location>
        <begin position="61"/>
        <end position="210"/>
    </location>
</feature>
<proteinExistence type="predicted"/>
<dbReference type="GO" id="GO:0003676">
    <property type="term" value="F:nucleic acid binding"/>
    <property type="evidence" value="ECO:0007669"/>
    <property type="project" value="InterPro"/>
</dbReference>
<evidence type="ECO:0000313" key="3">
    <source>
        <dbReference type="WBParaSite" id="L893_g23573.t1"/>
    </source>
</evidence>
<dbReference type="InterPro" id="IPR004871">
    <property type="entry name" value="RSE1/DDB1/CPSF1_C"/>
</dbReference>
<evidence type="ECO:0000313" key="2">
    <source>
        <dbReference type="Proteomes" id="UP000095287"/>
    </source>
</evidence>
<dbReference type="Pfam" id="PF03178">
    <property type="entry name" value="CPSF_A"/>
    <property type="match status" value="1"/>
</dbReference>
<protein>
    <submittedName>
        <fullName evidence="3">CPSF_A domain-containing protein</fullName>
    </submittedName>
</protein>
<dbReference type="GO" id="GO:0005634">
    <property type="term" value="C:nucleus"/>
    <property type="evidence" value="ECO:0007669"/>
    <property type="project" value="InterPro"/>
</dbReference>
<keyword evidence="2" id="KW-1185">Reference proteome</keyword>
<name>A0A1I7Z729_9BILA</name>